<name>A0A7E4WAA0_PANRE</name>
<dbReference type="AlphaFoldDB" id="A0A7E4WAA0"/>
<keyword evidence="1" id="KW-1185">Reference proteome</keyword>
<dbReference type="WBParaSite" id="Pan_g8160.t2">
    <property type="protein sequence ID" value="Pan_g8160.t2"/>
    <property type="gene ID" value="Pan_g8160"/>
</dbReference>
<proteinExistence type="predicted"/>
<organism evidence="1 2">
    <name type="scientific">Panagrellus redivivus</name>
    <name type="common">Microworm</name>
    <dbReference type="NCBI Taxonomy" id="6233"/>
    <lineage>
        <taxon>Eukaryota</taxon>
        <taxon>Metazoa</taxon>
        <taxon>Ecdysozoa</taxon>
        <taxon>Nematoda</taxon>
        <taxon>Chromadorea</taxon>
        <taxon>Rhabditida</taxon>
        <taxon>Tylenchina</taxon>
        <taxon>Panagrolaimomorpha</taxon>
        <taxon>Panagrolaimoidea</taxon>
        <taxon>Panagrolaimidae</taxon>
        <taxon>Panagrellus</taxon>
    </lineage>
</organism>
<protein>
    <submittedName>
        <fullName evidence="2">F-box domain-containing protein</fullName>
    </submittedName>
</protein>
<evidence type="ECO:0000313" key="2">
    <source>
        <dbReference type="WBParaSite" id="Pan_g8160.t2"/>
    </source>
</evidence>
<evidence type="ECO:0000313" key="1">
    <source>
        <dbReference type="Proteomes" id="UP000492821"/>
    </source>
</evidence>
<dbReference type="Proteomes" id="UP000492821">
    <property type="component" value="Unassembled WGS sequence"/>
</dbReference>
<reference evidence="2" key="2">
    <citation type="submission" date="2020-10" db="UniProtKB">
        <authorList>
            <consortium name="WormBaseParasite"/>
        </authorList>
    </citation>
    <scope>IDENTIFICATION</scope>
</reference>
<accession>A0A7E4WAA0</accession>
<reference evidence="1" key="1">
    <citation type="journal article" date="2013" name="Genetics">
        <title>The draft genome and transcriptome of Panagrellus redivivus are shaped by the harsh demands of a free-living lifestyle.</title>
        <authorList>
            <person name="Srinivasan J."/>
            <person name="Dillman A.R."/>
            <person name="Macchietto M.G."/>
            <person name="Heikkinen L."/>
            <person name="Lakso M."/>
            <person name="Fracchia K.M."/>
            <person name="Antoshechkin I."/>
            <person name="Mortazavi A."/>
            <person name="Wong G."/>
            <person name="Sternberg P.W."/>
        </authorList>
    </citation>
    <scope>NUCLEOTIDE SEQUENCE [LARGE SCALE GENOMIC DNA]</scope>
    <source>
        <strain evidence="1">MT8872</strain>
    </source>
</reference>
<sequence>MPYPILTLPYPFAKRLRQLLNPFELKELQRAAGSCVRNELKPIVKSCNMTAVRIIPKGKNDCILKCVDNDMTISKVNQLLVNSLLGLWCVFLNNSNFENATTTQLSIRAVTIAFYSCHITKTVLRNVSKIAIGARRLDFRSSFIDKDVTFATIIAAFPTVNCMTIEKAYSGWLHDLKDAKKDFREVDITHDNFDELFSFKPADLYDYITTQCPQFYISLTYIVNADRYPWIIHMMNKFIDPRFSDNANKYYKISLKVQLRENVRMCRRYYYYYKK</sequence>